<feature type="region of interest" description="Disordered" evidence="1">
    <location>
        <begin position="9"/>
        <end position="55"/>
    </location>
</feature>
<proteinExistence type="predicted"/>
<evidence type="ECO:0000256" key="1">
    <source>
        <dbReference type="SAM" id="MobiDB-lite"/>
    </source>
</evidence>
<accession>A0A8H3CXV7</accession>
<protein>
    <submittedName>
        <fullName evidence="2">Uncharacterized protein</fullName>
    </submittedName>
</protein>
<name>A0A8H3CXV7_9AGAM</name>
<organism evidence="2 3">
    <name type="scientific">Rhizoctonia solani</name>
    <dbReference type="NCBI Taxonomy" id="456999"/>
    <lineage>
        <taxon>Eukaryota</taxon>
        <taxon>Fungi</taxon>
        <taxon>Dikarya</taxon>
        <taxon>Basidiomycota</taxon>
        <taxon>Agaricomycotina</taxon>
        <taxon>Agaricomycetes</taxon>
        <taxon>Cantharellales</taxon>
        <taxon>Ceratobasidiaceae</taxon>
        <taxon>Rhizoctonia</taxon>
    </lineage>
</organism>
<gene>
    <name evidence="2" type="ORF">RDB_LOCUS123759</name>
</gene>
<dbReference type="Proteomes" id="UP000663861">
    <property type="component" value="Unassembled WGS sequence"/>
</dbReference>
<evidence type="ECO:0000313" key="3">
    <source>
        <dbReference type="Proteomes" id="UP000663861"/>
    </source>
</evidence>
<reference evidence="2" key="1">
    <citation type="submission" date="2021-01" db="EMBL/GenBank/DDBJ databases">
        <authorList>
            <person name="Kaushik A."/>
        </authorList>
    </citation>
    <scope>NUCLEOTIDE SEQUENCE</scope>
    <source>
        <strain evidence="2">AG4-RS23</strain>
    </source>
</reference>
<evidence type="ECO:0000313" key="2">
    <source>
        <dbReference type="EMBL" id="CAE6502096.1"/>
    </source>
</evidence>
<comment type="caution">
    <text evidence="2">The sequence shown here is derived from an EMBL/GenBank/DDBJ whole genome shotgun (WGS) entry which is preliminary data.</text>
</comment>
<dbReference type="EMBL" id="CAJMWY010003406">
    <property type="protein sequence ID" value="CAE6502096.1"/>
    <property type="molecule type" value="Genomic_DNA"/>
</dbReference>
<sequence length="55" mass="5852">MTARFQAFLAFKKAGKPKQPEEGQCSKPANVQPPTVGKSPDPVELQGEASTHGDN</sequence>
<dbReference type="AlphaFoldDB" id="A0A8H3CXV7"/>